<gene>
    <name evidence="2" type="ORF">JYZ213_LOCUS31095</name>
    <name evidence="3" type="ORF">OXD698_LOCUS20733</name>
</gene>
<dbReference type="AlphaFoldDB" id="A0A815BV31"/>
<feature type="compositionally biased region" description="Basic and acidic residues" evidence="1">
    <location>
        <begin position="63"/>
        <end position="73"/>
    </location>
</feature>
<comment type="caution">
    <text evidence="2">The sequence shown here is derived from an EMBL/GenBank/DDBJ whole genome shotgun (WGS) entry which is preliminary data.</text>
</comment>
<evidence type="ECO:0000256" key="1">
    <source>
        <dbReference type="SAM" id="MobiDB-lite"/>
    </source>
</evidence>
<organism evidence="2 4">
    <name type="scientific">Adineta steineri</name>
    <dbReference type="NCBI Taxonomy" id="433720"/>
    <lineage>
        <taxon>Eukaryota</taxon>
        <taxon>Metazoa</taxon>
        <taxon>Spiralia</taxon>
        <taxon>Gnathifera</taxon>
        <taxon>Rotifera</taxon>
        <taxon>Eurotatoria</taxon>
        <taxon>Bdelloidea</taxon>
        <taxon>Adinetida</taxon>
        <taxon>Adinetidae</taxon>
        <taxon>Adineta</taxon>
    </lineage>
</organism>
<evidence type="ECO:0000313" key="3">
    <source>
        <dbReference type="EMBL" id="CAF3841936.1"/>
    </source>
</evidence>
<feature type="compositionally biased region" description="Basic and acidic residues" evidence="1">
    <location>
        <begin position="1"/>
        <end position="13"/>
    </location>
</feature>
<dbReference type="Proteomes" id="UP000663845">
    <property type="component" value="Unassembled WGS sequence"/>
</dbReference>
<name>A0A815BV31_9BILA</name>
<proteinExistence type="predicted"/>
<feature type="compositionally biased region" description="Polar residues" evidence="1">
    <location>
        <begin position="51"/>
        <end position="60"/>
    </location>
</feature>
<evidence type="ECO:0000313" key="4">
    <source>
        <dbReference type="Proteomes" id="UP000663845"/>
    </source>
</evidence>
<sequence length="79" mass="8552">MSDHSKTEGHWESHSYSSKTTKIGDNPAVVTGKEADAEGAFDHGRPVVTESHATSFSNVGHPNKIDYKDESSGNHKSIK</sequence>
<accession>A0A815BV31</accession>
<dbReference type="EMBL" id="CAJNOG010000515">
    <property type="protein sequence ID" value="CAF1278473.1"/>
    <property type="molecule type" value="Genomic_DNA"/>
</dbReference>
<protein>
    <submittedName>
        <fullName evidence="2">Uncharacterized protein</fullName>
    </submittedName>
</protein>
<evidence type="ECO:0000313" key="2">
    <source>
        <dbReference type="EMBL" id="CAF1278473.1"/>
    </source>
</evidence>
<dbReference type="Proteomes" id="UP000663844">
    <property type="component" value="Unassembled WGS sequence"/>
</dbReference>
<feature type="region of interest" description="Disordered" evidence="1">
    <location>
        <begin position="1"/>
        <end position="79"/>
    </location>
</feature>
<reference evidence="2" key="1">
    <citation type="submission" date="2021-02" db="EMBL/GenBank/DDBJ databases">
        <authorList>
            <person name="Nowell W R."/>
        </authorList>
    </citation>
    <scope>NUCLEOTIDE SEQUENCE</scope>
</reference>
<feature type="compositionally biased region" description="Polar residues" evidence="1">
    <location>
        <begin position="14"/>
        <end position="23"/>
    </location>
</feature>
<dbReference type="EMBL" id="CAJOAZ010001664">
    <property type="protein sequence ID" value="CAF3841936.1"/>
    <property type="molecule type" value="Genomic_DNA"/>
</dbReference>
<feature type="compositionally biased region" description="Basic and acidic residues" evidence="1">
    <location>
        <begin position="33"/>
        <end position="45"/>
    </location>
</feature>